<dbReference type="InterPro" id="IPR015802">
    <property type="entry name" value="Cu_amine_oxidase_N3"/>
</dbReference>
<evidence type="ECO:0000256" key="3">
    <source>
        <dbReference type="ARBA" id="ARBA00004401"/>
    </source>
</evidence>
<evidence type="ECO:0000256" key="8">
    <source>
        <dbReference type="ARBA" id="ARBA00022968"/>
    </source>
</evidence>
<dbReference type="GO" id="GO:0009308">
    <property type="term" value="P:amine metabolic process"/>
    <property type="evidence" value="ECO:0007669"/>
    <property type="project" value="UniProtKB-UniRule"/>
</dbReference>
<keyword evidence="21" id="KW-0812">Transmembrane</keyword>
<evidence type="ECO:0000256" key="16">
    <source>
        <dbReference type="ARBA" id="ARBA00058149"/>
    </source>
</evidence>
<dbReference type="InterPro" id="IPR049948">
    <property type="entry name" value="Cu_Am_ox_TPQ-bd"/>
</dbReference>
<dbReference type="PROSITE" id="PS01165">
    <property type="entry name" value="COPPER_AMINE_OXID_2"/>
    <property type="match status" value="1"/>
</dbReference>
<evidence type="ECO:0000259" key="23">
    <source>
        <dbReference type="Pfam" id="PF02252"/>
    </source>
</evidence>
<dbReference type="UCSC" id="RGD:1306996">
    <property type="organism name" value="rat"/>
</dbReference>
<evidence type="ECO:0000256" key="4">
    <source>
        <dbReference type="ARBA" id="ARBA00007983"/>
    </source>
</evidence>
<evidence type="ECO:0000256" key="9">
    <source>
        <dbReference type="ARBA" id="ARBA00023002"/>
    </source>
</evidence>
<evidence type="ECO:0000256" key="18">
    <source>
        <dbReference type="PIRSR" id="PIRSR600269-50"/>
    </source>
</evidence>
<dbReference type="GO" id="GO:0042802">
    <property type="term" value="F:identical protein binding"/>
    <property type="evidence" value="ECO:0007669"/>
    <property type="project" value="UniProtKB-ARBA"/>
</dbReference>
<comment type="cofactor">
    <cofactor evidence="2">
        <name>Cu(2+)</name>
        <dbReference type="ChEBI" id="CHEBI:29036"/>
    </cofactor>
</comment>
<feature type="active site" description="Proton acceptor" evidence="18">
    <location>
        <position position="753"/>
    </location>
</feature>
<dbReference type="CDD" id="cd03381">
    <property type="entry name" value="PAP2_glucose_6_phosphatase"/>
    <property type="match status" value="1"/>
</dbReference>
<dbReference type="EMBL" id="AY325211">
    <property type="protein sequence ID" value="AAP92612.1"/>
    <property type="molecule type" value="mRNA"/>
</dbReference>
<keyword evidence="8" id="KW-0735">Signal-anchor</keyword>
<feature type="transmembrane region" description="Helical" evidence="21">
    <location>
        <begin position="1421"/>
        <end position="1439"/>
    </location>
</feature>
<dbReference type="PROSITE" id="PS01164">
    <property type="entry name" value="COPPER_AMINE_OXID_1"/>
    <property type="match status" value="1"/>
</dbReference>
<dbReference type="Gene3D" id="1.20.120.180">
    <property type="entry name" value="Proteasome activator pa28, C-terminal domain"/>
    <property type="match status" value="1"/>
</dbReference>
<dbReference type="InterPro" id="IPR015798">
    <property type="entry name" value="Cu_amine_oxidase_C"/>
</dbReference>
<dbReference type="Pfam" id="PF02727">
    <property type="entry name" value="Cu_amine_oxidN2"/>
    <property type="match status" value="2"/>
</dbReference>
<feature type="domain" description="Copper amine oxidase catalytic" evidence="22">
    <location>
        <begin position="682"/>
        <end position="1083"/>
    </location>
</feature>
<dbReference type="FunFam" id="3.10.450.40:FF:000003">
    <property type="entry name" value="Amine oxidase"/>
    <property type="match status" value="2"/>
</dbReference>
<feature type="domain" description="Proteasome activator PA28 C-terminal" evidence="23">
    <location>
        <begin position="111"/>
        <end position="253"/>
    </location>
</feature>
<evidence type="ECO:0000256" key="11">
    <source>
        <dbReference type="ARBA" id="ARBA00023157"/>
    </source>
</evidence>
<evidence type="ECO:0000256" key="10">
    <source>
        <dbReference type="ARBA" id="ARBA00023008"/>
    </source>
</evidence>
<evidence type="ECO:0000256" key="21">
    <source>
        <dbReference type="SAM" id="Phobius"/>
    </source>
</evidence>
<feature type="transmembrane region" description="Helical" evidence="21">
    <location>
        <begin position="1473"/>
        <end position="1492"/>
    </location>
</feature>
<comment type="subunit">
    <text evidence="17">Homodimer; disulfide-linked. Probably forms heterodimers with AOC2.</text>
</comment>
<evidence type="ECO:0000259" key="24">
    <source>
        <dbReference type="Pfam" id="PF02727"/>
    </source>
</evidence>
<keyword evidence="21" id="KW-1133">Transmembrane helix</keyword>
<comment type="catalytic activity">
    <reaction evidence="13">
        <text>benzylamine + O2 + H2O = benzaldehyde + H2O2 + NH4(+)</text>
        <dbReference type="Rhea" id="RHEA:59424"/>
        <dbReference type="ChEBI" id="CHEBI:15377"/>
        <dbReference type="ChEBI" id="CHEBI:15379"/>
        <dbReference type="ChEBI" id="CHEBI:16240"/>
        <dbReference type="ChEBI" id="CHEBI:17169"/>
        <dbReference type="ChEBI" id="CHEBI:28938"/>
        <dbReference type="ChEBI" id="CHEBI:225238"/>
    </reaction>
    <physiologicalReaction direction="left-to-right" evidence="13">
        <dbReference type="Rhea" id="RHEA:59425"/>
    </physiologicalReaction>
</comment>
<feature type="domain" description="Copper amine oxidase N2-terminal" evidence="24">
    <location>
        <begin position="433"/>
        <end position="519"/>
    </location>
</feature>
<evidence type="ECO:0000256" key="1">
    <source>
        <dbReference type="ARBA" id="ARBA00001913"/>
    </source>
</evidence>
<dbReference type="InterPro" id="IPR015800">
    <property type="entry name" value="Cu_amine_oxidase_N2"/>
</dbReference>
<dbReference type="PhylomeDB" id="Q7TP38"/>
<keyword evidence="21" id="KW-0472">Membrane</keyword>
<dbReference type="InterPro" id="IPR036997">
    <property type="entry name" value="PA28_C_sf"/>
</dbReference>
<dbReference type="SUPFAM" id="SSF54416">
    <property type="entry name" value="Amine oxidase N-terminal region"/>
    <property type="match status" value="3"/>
</dbReference>
<evidence type="ECO:0000256" key="20">
    <source>
        <dbReference type="RuleBase" id="RU000672"/>
    </source>
</evidence>
<dbReference type="SUPFAM" id="SSF49998">
    <property type="entry name" value="Amine oxidase catalytic domain"/>
    <property type="match status" value="1"/>
</dbReference>
<proteinExistence type="evidence at transcript level"/>
<dbReference type="InterPro" id="IPR049947">
    <property type="entry name" value="Cu_Am_Ox_Cu-bd"/>
</dbReference>
<comment type="cofactor">
    <cofactor evidence="20">
        <name>Cu cation</name>
        <dbReference type="ChEBI" id="CHEBI:23378"/>
    </cofactor>
    <text evidence="20">Contains 1 topaquinone per subunit.</text>
</comment>
<sequence length="1640" mass="183532">MASLLKVDQEVKLKVAAQLRPPHPSFRTPSSRICSPLPMSSLSPWGHQEPILNIHDLTQIHSDMNLPVPDPILLTNSHDGLDGPTYKKRRLDECEEAFQGTKVFVMPNGMLKSNQQLVDIIEKVKPEIRLLIEKCNTVKMWVQLLIPRIEDGNNFGVSIQEETVAELRTVESEAASYLDQISRYYITRAKLVSKIAKYPHVEDYRRTVTEIDEKEYISLRLIISELRNQYVTLHDMILKNIEKIKRPRSSNAETLIHSWTHPGQSQPFADLSPEELTAVMSFLIKHLGPGLVDAAQARPSDNCVFSVELQLPAKAAALAHLDRGGLPPVRAALAIIFFGGQPKPNVILNPGSPVQHTGKLSDISLWTFTFGHGVFGDLRIFDIRFKGSGGLGDSQFPAHPPMLGTYQHSDCGKHVQPQTHPGQSQPFADLSPEELTAVMSFLIKHLGPGLVDAAQARPSDNCVFSVELQLPAKAAALAHLDRGGPPPVREALAIIFFGGQPKPNVSELVVGPLPHPSYMRDVTVERHGGPLPYYRRPVLTREYQDIQEMIFHRELPQASGLLHHCCFYKRQGHNLLKMTTAPRGLQSGDRATWFGIYYNLSGAGFYPHPIGLELLVDHKALDPALWTIQKVFYQGRYYESLTQLEDMFEAGLVNVVLVPDNGTGGSWSLKSSVPPGRAPPLQFHPEGPRFSVQGSQVRSSLWAFSFGLGAFSGPRIFDIRFQGERVAYEISVQEAIALYGGNSPASMSTCYMDGSFGIGKYSTPLTRGVDCPYLATYVDWHFLLESQTPKTLRDAFCVFEQNQGLPLRRHHSDFYSHYFGGVVETVLVVRSVATLLNYDYVWDMVFHSNGAIEVKFHATGYITSAFFFGAGEKFGNRVAEHTLGTVHTHNAHFKVDLDVAGLKNWAWAEDLAFVPMNVPWQPEFQMQRLQVTRKLLETEEEAAFPLGNATPRYLYLASNHSNKWGHRRGYRIQILSFAGKPLPQESPIEKAFTWGRYHLAVTQRKEEEPSSSSIYNQNDPWTPTVDFTDFISNETIAGEDLVAWVTAGFLHIPHAEDIPNTVTVGNGVGFFLRPYNFFDEDPSFYSPDSIYFRKDQDVTDCEHSNAIPNKDPWPLPKVGGSIRLLGREIEEYYLPPPGSLETHSHDAQLWTEELQCEYVVVSSVLASKREGMSGLYSAEGGSLDIVLLKGGTDCTFWPLSLMFSQTPGYLSVEKCPVTSLRPTAGVEQSLPEIAGGDEKPDLTSRCKEHIPEDVRVDRFQCGMLILFGQRPYWWVLDTDYYSNSSVPLIKQFPVTCETGPGSPSGHAMGTAGVYYVMVTSTLAIFRGKKKSTYGFRICKMKQDPHTNRKIKLGGKMHVIGMQDETGPNTPTGKLNSAHLWNDGRLPVATPIPHRSFSHTGIAVAETFSHIRGIYNASLQRYCLITFFLFGFALGFYLLLKGLGVDLLWTLEKAKRWCERPEWVHLDTTPFASLFKNLGTLLGLGLALNSSMYRKSCKGELRKSLPFRLACIVASLGLLHLFDSLKPPSQIESIFYILSFCKSATVPFASHVSPRIKYRLSGCQRRRQERAHSALCCSITRDGFLGLILLKDPEVGKQLKKQKKRKALYEIPDELTRLDHNTVSEEAKGLNFATMMVFQTF</sequence>
<dbReference type="FunFam" id="2.70.98.20:FF:000003">
    <property type="entry name" value="Amine oxidase"/>
    <property type="match status" value="1"/>
</dbReference>
<comment type="catalytic activity">
    <reaction evidence="15">
        <text>2-phenylethylamine + O2 + H2O = 2-phenylacetaldehyde + H2O2 + NH4(+)</text>
        <dbReference type="Rhea" id="RHEA:25265"/>
        <dbReference type="ChEBI" id="CHEBI:15377"/>
        <dbReference type="ChEBI" id="CHEBI:15379"/>
        <dbReference type="ChEBI" id="CHEBI:16240"/>
        <dbReference type="ChEBI" id="CHEBI:16424"/>
        <dbReference type="ChEBI" id="CHEBI:28938"/>
        <dbReference type="ChEBI" id="CHEBI:225237"/>
        <dbReference type="EC" id="1.4.3.21"/>
    </reaction>
    <physiologicalReaction direction="left-to-right" evidence="15">
        <dbReference type="Rhea" id="RHEA:25266"/>
    </physiologicalReaction>
</comment>
<keyword evidence="6 18" id="KW-0801">TPQ</keyword>
<dbReference type="SUPFAM" id="SSF47216">
    <property type="entry name" value="Proteasome activator"/>
    <property type="match status" value="1"/>
</dbReference>
<comment type="cofactor">
    <cofactor evidence="1">
        <name>Ca(2+)</name>
        <dbReference type="ChEBI" id="CHEBI:29108"/>
    </cofactor>
</comment>
<dbReference type="FunFam" id="1.20.120.180:FF:000001">
    <property type="entry name" value="Proteasome activator complex subunit 3"/>
    <property type="match status" value="1"/>
</dbReference>
<dbReference type="GO" id="GO:0008131">
    <property type="term" value="F:primary methylamine oxidase activity"/>
    <property type="evidence" value="ECO:0007669"/>
    <property type="project" value="UniProtKB-EC"/>
</dbReference>
<evidence type="ECO:0000256" key="17">
    <source>
        <dbReference type="ARBA" id="ARBA00061936"/>
    </source>
</evidence>
<comment type="function">
    <text evidence="16">Catalyzes the oxidative deamination of primary amines to the corresponding aldehydes with the concomitant production of hydrogen peroxide and ammonia. Has a preference for the primary monoamines methylamine and benzylamine. Could also act on 2-phenylethylamine but much less efficiently. At endothelial cells surface can also function as a cell adhesion protein that participates in lymphocyte extravasation and recirculation by mediating the binding of lymphocytes to peripheral lymph node vascular endothelial cells in an L-selectin-independent fashion.</text>
</comment>
<keyword evidence="12" id="KW-0325">Glycoprotein</keyword>
<dbReference type="PANTHER" id="PTHR10638:SF23">
    <property type="entry name" value="MEMBRANE PRIMARY AMINE OXIDASE"/>
    <property type="match status" value="1"/>
</dbReference>
<protein>
    <recommendedName>
        <fullName evidence="20">Amine oxidase</fullName>
        <ecNumber evidence="20">1.4.3.-</ecNumber>
    </recommendedName>
</protein>
<feature type="modified residue" description="2',4',5'-topaquinone" evidence="19">
    <location>
        <position position="838"/>
    </location>
</feature>
<evidence type="ECO:0000256" key="15">
    <source>
        <dbReference type="ARBA" id="ARBA00050840"/>
    </source>
</evidence>
<name>Q7TP38_RAT</name>
<dbReference type="Gene3D" id="3.10.450.40">
    <property type="match status" value="3"/>
</dbReference>
<comment type="subcellular location">
    <subcellularLocation>
        <location evidence="3">Cell membrane</location>
        <topology evidence="3">Single-pass type II membrane protein</topology>
    </subcellularLocation>
</comment>
<keyword evidence="5 20" id="KW-0479">Metal-binding</keyword>
<dbReference type="GO" id="GO:0008537">
    <property type="term" value="C:proteasome activator complex"/>
    <property type="evidence" value="ECO:0007669"/>
    <property type="project" value="InterPro"/>
</dbReference>
<dbReference type="InterPro" id="IPR016182">
    <property type="entry name" value="Cu_amine_oxidase_N-reg"/>
</dbReference>
<feature type="transmembrane region" description="Helical" evidence="21">
    <location>
        <begin position="1305"/>
        <end position="1325"/>
    </location>
</feature>
<keyword evidence="10 20" id="KW-0186">Copper</keyword>
<dbReference type="GO" id="GO:0006954">
    <property type="term" value="P:inflammatory response"/>
    <property type="evidence" value="ECO:0007669"/>
    <property type="project" value="UniProtKB-ARBA"/>
</dbReference>
<feature type="domain" description="Copper amine oxidase N2-terminal" evidence="24">
    <location>
        <begin position="274"/>
        <end position="347"/>
    </location>
</feature>
<keyword evidence="9 20" id="KW-0560">Oxidoreductase</keyword>
<evidence type="ECO:0000256" key="6">
    <source>
        <dbReference type="ARBA" id="ARBA00022772"/>
    </source>
</evidence>
<organism evidence="26">
    <name type="scientific">Rattus norvegicus</name>
    <name type="common">Rat</name>
    <dbReference type="NCBI Taxonomy" id="10116"/>
    <lineage>
        <taxon>Eukaryota</taxon>
        <taxon>Metazoa</taxon>
        <taxon>Chordata</taxon>
        <taxon>Craniata</taxon>
        <taxon>Vertebrata</taxon>
        <taxon>Euteleostomi</taxon>
        <taxon>Mammalia</taxon>
        <taxon>Eutheria</taxon>
        <taxon>Euarchontoglires</taxon>
        <taxon>Glires</taxon>
        <taxon>Rodentia</taxon>
        <taxon>Myomorpha</taxon>
        <taxon>Muroidea</taxon>
        <taxon>Muridae</taxon>
        <taxon>Murinae</taxon>
        <taxon>Rattus</taxon>
    </lineage>
</organism>
<dbReference type="InterPro" id="IPR036460">
    <property type="entry name" value="Cu_amine_oxidase_C_sf"/>
</dbReference>
<dbReference type="InterPro" id="IPR000269">
    <property type="entry name" value="Cu_amine_oxidase"/>
</dbReference>
<evidence type="ECO:0000256" key="13">
    <source>
        <dbReference type="ARBA" id="ARBA00049354"/>
    </source>
</evidence>
<dbReference type="Gene3D" id="2.70.98.20">
    <property type="entry name" value="Copper amine oxidase, catalytic domain"/>
    <property type="match status" value="1"/>
</dbReference>
<evidence type="ECO:0000256" key="12">
    <source>
        <dbReference type="ARBA" id="ARBA00023180"/>
    </source>
</evidence>
<accession>Q7TP38</accession>
<dbReference type="PRINTS" id="PR00766">
    <property type="entry name" value="CUDAOXIDASE"/>
</dbReference>
<comment type="catalytic activity">
    <reaction evidence="14">
        <text>methylamine + O2 + H2O = formaldehyde + H2O2 + NH4(+)</text>
        <dbReference type="Rhea" id="RHEA:59420"/>
        <dbReference type="ChEBI" id="CHEBI:15377"/>
        <dbReference type="ChEBI" id="CHEBI:15379"/>
        <dbReference type="ChEBI" id="CHEBI:16240"/>
        <dbReference type="ChEBI" id="CHEBI:16842"/>
        <dbReference type="ChEBI" id="CHEBI:28938"/>
        <dbReference type="ChEBI" id="CHEBI:59338"/>
    </reaction>
    <physiologicalReaction direction="left-to-right" evidence="14">
        <dbReference type="Rhea" id="RHEA:59421"/>
    </physiologicalReaction>
</comment>
<feature type="domain" description="Copper amine oxidase N3-terminal" evidence="25">
    <location>
        <begin position="536"/>
        <end position="636"/>
    </location>
</feature>
<evidence type="ECO:0000259" key="22">
    <source>
        <dbReference type="Pfam" id="PF01179"/>
    </source>
</evidence>
<dbReference type="Pfam" id="PF01179">
    <property type="entry name" value="Cu_amine_oxid"/>
    <property type="match status" value="1"/>
</dbReference>
<feature type="active site" description="Schiff-base intermediate with substrate; via topaquinone" evidence="18">
    <location>
        <position position="838"/>
    </location>
</feature>
<evidence type="ECO:0000313" key="26">
    <source>
        <dbReference type="EMBL" id="AAP92612.1"/>
    </source>
</evidence>
<keyword evidence="7" id="KW-0106">Calcium</keyword>
<comment type="similarity">
    <text evidence="4 20">Belongs to the copper/topaquinone oxidase family.</text>
</comment>
<keyword evidence="11" id="KW-1015">Disulfide bond</keyword>
<dbReference type="EC" id="1.4.3.-" evidence="20"/>
<evidence type="ECO:0000256" key="14">
    <source>
        <dbReference type="ARBA" id="ARBA00050290"/>
    </source>
</evidence>
<dbReference type="Pfam" id="PF02252">
    <property type="entry name" value="PA28_C"/>
    <property type="match status" value="1"/>
</dbReference>
<evidence type="ECO:0000259" key="25">
    <source>
        <dbReference type="Pfam" id="PF02728"/>
    </source>
</evidence>
<reference evidence="26" key="1">
    <citation type="submission" date="2003-06" db="EMBL/GenBank/DDBJ databases">
        <title>Liver regeneration after PH.</title>
        <authorList>
            <person name="Xu C.S."/>
            <person name="Li W.Q."/>
            <person name="Li Y.C."/>
            <person name="Wang L."/>
            <person name="Wang S.F."/>
            <person name="Han H.P."/>
            <person name="Wang G.P."/>
            <person name="Chai L.Q."/>
            <person name="Yuan J.Y."/>
            <person name="Yang K.J."/>
            <person name="Yan H.M."/>
            <person name="Chang C.F."/>
            <person name="Zhao L.F."/>
            <person name="Ma H."/>
            <person name="Shi J.B."/>
            <person name="Rahman S."/>
            <person name="Wang Q.N."/>
            <person name="Zhang J.B."/>
        </authorList>
    </citation>
    <scope>NUCLEOTIDE SEQUENCE</scope>
</reference>
<dbReference type="GO" id="GO:0005507">
    <property type="term" value="F:copper ion binding"/>
    <property type="evidence" value="ECO:0007669"/>
    <property type="project" value="InterPro"/>
</dbReference>
<dbReference type="PANTHER" id="PTHR10638">
    <property type="entry name" value="COPPER AMINE OXIDASE"/>
    <property type="match status" value="1"/>
</dbReference>
<dbReference type="FunFam" id="3.10.450.40:FF:000001">
    <property type="entry name" value="Amine oxidase"/>
    <property type="match status" value="1"/>
</dbReference>
<evidence type="ECO:0000256" key="2">
    <source>
        <dbReference type="ARBA" id="ARBA00001973"/>
    </source>
</evidence>
<dbReference type="InterPro" id="IPR036252">
    <property type="entry name" value="Proteasome_activ_sf"/>
</dbReference>
<comment type="PTM">
    <text evidence="19 20">Topaquinone (TPQ) is generated by copper-dependent autoxidation of a specific tyrosyl residue.</text>
</comment>
<dbReference type="GO" id="GO:0048038">
    <property type="term" value="F:quinone binding"/>
    <property type="evidence" value="ECO:0007669"/>
    <property type="project" value="InterPro"/>
</dbReference>
<dbReference type="InterPro" id="IPR003186">
    <property type="entry name" value="PA28_C"/>
</dbReference>
<evidence type="ECO:0000256" key="5">
    <source>
        <dbReference type="ARBA" id="ARBA00022723"/>
    </source>
</evidence>
<dbReference type="GO" id="GO:0005886">
    <property type="term" value="C:plasma membrane"/>
    <property type="evidence" value="ECO:0007669"/>
    <property type="project" value="UniProtKB-SubCell"/>
</dbReference>
<evidence type="ECO:0000256" key="7">
    <source>
        <dbReference type="ARBA" id="ARBA00022837"/>
    </source>
</evidence>
<dbReference type="Pfam" id="PF02728">
    <property type="entry name" value="Cu_amine_oxidN3"/>
    <property type="match status" value="1"/>
</dbReference>
<evidence type="ECO:0000256" key="19">
    <source>
        <dbReference type="PIRSR" id="PIRSR600269-51"/>
    </source>
</evidence>